<dbReference type="PANTHER" id="PTHR33057:SF82">
    <property type="entry name" value="TRANSCRIPTION REPRESSOR OFP5"/>
    <property type="match status" value="1"/>
</dbReference>
<reference evidence="10" key="1">
    <citation type="submission" date="2020-09" db="EMBL/GenBank/DDBJ databases">
        <title>Genome-Enabled Discovery of Anthraquinone Biosynthesis in Senna tora.</title>
        <authorList>
            <person name="Kang S.-H."/>
            <person name="Pandey R.P."/>
            <person name="Lee C.-M."/>
            <person name="Sim J.-S."/>
            <person name="Jeong J.-T."/>
            <person name="Choi B.-S."/>
            <person name="Jung M."/>
            <person name="Ginzburg D."/>
            <person name="Zhao K."/>
            <person name="Won S.Y."/>
            <person name="Oh T.-J."/>
            <person name="Yu Y."/>
            <person name="Kim N.-H."/>
            <person name="Lee O.R."/>
            <person name="Lee T.-H."/>
            <person name="Bashyal P."/>
            <person name="Kim T.-S."/>
            <person name="Lee W.-H."/>
            <person name="Kawkins C."/>
            <person name="Kim C.-K."/>
            <person name="Kim J.S."/>
            <person name="Ahn B.O."/>
            <person name="Rhee S.Y."/>
            <person name="Sohng J.K."/>
        </authorList>
    </citation>
    <scope>NUCLEOTIDE SEQUENCE</scope>
    <source>
        <tissue evidence="10">Leaf</tissue>
    </source>
</reference>
<evidence type="ECO:0000256" key="3">
    <source>
        <dbReference type="ARBA" id="ARBA00023015"/>
    </source>
</evidence>
<dbReference type="EMBL" id="JAAIUW010000013">
    <property type="protein sequence ID" value="KAF7803223.1"/>
    <property type="molecule type" value="Genomic_DNA"/>
</dbReference>
<comment type="subcellular location">
    <subcellularLocation>
        <location evidence="1 6">Nucleus</location>
    </subcellularLocation>
</comment>
<dbReference type="GO" id="GO:0005634">
    <property type="term" value="C:nucleus"/>
    <property type="evidence" value="ECO:0007669"/>
    <property type="project" value="UniProtKB-SubCell"/>
</dbReference>
<feature type="compositionally biased region" description="Basic and acidic residues" evidence="8">
    <location>
        <begin position="53"/>
        <end position="67"/>
    </location>
</feature>
<dbReference type="AlphaFoldDB" id="A0A834VYW9"/>
<feature type="compositionally biased region" description="Basic residues" evidence="8">
    <location>
        <begin position="95"/>
        <end position="104"/>
    </location>
</feature>
<gene>
    <name evidence="10" type="ORF">G2W53_042334</name>
</gene>
<proteinExistence type="predicted"/>
<evidence type="ECO:0000256" key="2">
    <source>
        <dbReference type="ARBA" id="ARBA00022491"/>
    </source>
</evidence>
<accession>A0A834VYW9</accession>
<dbReference type="NCBIfam" id="TIGR01568">
    <property type="entry name" value="A_thal_3678"/>
    <property type="match status" value="1"/>
</dbReference>
<feature type="region of interest" description="Disordered" evidence="8">
    <location>
        <begin position="19"/>
        <end position="113"/>
    </location>
</feature>
<comment type="caution">
    <text evidence="10">The sequence shown here is derived from an EMBL/GenBank/DDBJ whole genome shotgun (WGS) entry which is preliminary data.</text>
</comment>
<name>A0A834VYW9_9FABA</name>
<keyword evidence="11" id="KW-1185">Reference proteome</keyword>
<evidence type="ECO:0000259" key="9">
    <source>
        <dbReference type="PROSITE" id="PS51754"/>
    </source>
</evidence>
<dbReference type="OrthoDB" id="1928390at2759"/>
<dbReference type="PROSITE" id="PS51754">
    <property type="entry name" value="OVATE"/>
    <property type="match status" value="1"/>
</dbReference>
<sequence length="360" mass="41416">MSHVSPFSWLSKFKQMRINSDSSASARLKQKGNTTNDPKSSSLSVASSQCGCEESHEGKKSTEDVVRTELYNLQEEDEVVVPSEEKHGRKEGTLKLKKKKKKKKDTGTDEGSKILRDTEIPLEMGDDEYNREKELEKLRRTFERKAQRVLQERLLKLEKEAEKANKDVIQLESSSPRTICTPRTLSFVPSVVSKNNSIILGGLNEGGLFSKKNLQKQNLKKNEMVIMKERKTTKHRSSKVRIHSPRMASKVEICRIKALEDMKKAKVRMKKEKERIMMEESSAEGLDSFAVVKCSFSPEKDFRDSMVEMITELQLNQPEEMEELLACFLTLNSDEYHDLIVKVFREVWFDMNKDVLTISI</sequence>
<keyword evidence="3 6" id="KW-0805">Transcription regulation</keyword>
<evidence type="ECO:0000256" key="4">
    <source>
        <dbReference type="ARBA" id="ARBA00023163"/>
    </source>
</evidence>
<keyword evidence="7" id="KW-0175">Coiled coil</keyword>
<organism evidence="10 11">
    <name type="scientific">Senna tora</name>
    <dbReference type="NCBI Taxonomy" id="362788"/>
    <lineage>
        <taxon>Eukaryota</taxon>
        <taxon>Viridiplantae</taxon>
        <taxon>Streptophyta</taxon>
        <taxon>Embryophyta</taxon>
        <taxon>Tracheophyta</taxon>
        <taxon>Spermatophyta</taxon>
        <taxon>Magnoliopsida</taxon>
        <taxon>eudicotyledons</taxon>
        <taxon>Gunneridae</taxon>
        <taxon>Pentapetalae</taxon>
        <taxon>rosids</taxon>
        <taxon>fabids</taxon>
        <taxon>Fabales</taxon>
        <taxon>Fabaceae</taxon>
        <taxon>Caesalpinioideae</taxon>
        <taxon>Cassia clade</taxon>
        <taxon>Senna</taxon>
    </lineage>
</organism>
<evidence type="ECO:0000313" key="11">
    <source>
        <dbReference type="Proteomes" id="UP000634136"/>
    </source>
</evidence>
<feature type="compositionally biased region" description="Polar residues" evidence="8">
    <location>
        <begin position="19"/>
        <end position="50"/>
    </location>
</feature>
<feature type="domain" description="OVATE" evidence="9">
    <location>
        <begin position="291"/>
        <end position="350"/>
    </location>
</feature>
<dbReference type="InterPro" id="IPR006458">
    <property type="entry name" value="Ovate_C"/>
</dbReference>
<keyword evidence="4 6" id="KW-0804">Transcription</keyword>
<dbReference type="GO" id="GO:0045892">
    <property type="term" value="P:negative regulation of DNA-templated transcription"/>
    <property type="evidence" value="ECO:0007669"/>
    <property type="project" value="UniProtKB-UniRule"/>
</dbReference>
<comment type="function">
    <text evidence="6">Transcriptional repressor that regulates multiple aspects of plant growth and development.</text>
</comment>
<dbReference type="Pfam" id="PF04844">
    <property type="entry name" value="Ovate"/>
    <property type="match status" value="1"/>
</dbReference>
<evidence type="ECO:0000256" key="8">
    <source>
        <dbReference type="SAM" id="MobiDB-lite"/>
    </source>
</evidence>
<protein>
    <recommendedName>
        <fullName evidence="6">Transcription repressor</fullName>
    </recommendedName>
    <alternativeName>
        <fullName evidence="6">Ovate family protein</fullName>
    </alternativeName>
</protein>
<evidence type="ECO:0000313" key="10">
    <source>
        <dbReference type="EMBL" id="KAF7803223.1"/>
    </source>
</evidence>
<evidence type="ECO:0000256" key="5">
    <source>
        <dbReference type="ARBA" id="ARBA00023242"/>
    </source>
</evidence>
<feature type="coiled-coil region" evidence="7">
    <location>
        <begin position="132"/>
        <end position="174"/>
    </location>
</feature>
<dbReference type="PANTHER" id="PTHR33057">
    <property type="entry name" value="TRANSCRIPTION REPRESSOR OFP7-RELATED"/>
    <property type="match status" value="1"/>
</dbReference>
<feature type="compositionally biased region" description="Basic and acidic residues" evidence="8">
    <location>
        <begin position="83"/>
        <end position="94"/>
    </location>
</feature>
<dbReference type="Proteomes" id="UP000634136">
    <property type="component" value="Unassembled WGS sequence"/>
</dbReference>
<evidence type="ECO:0000256" key="1">
    <source>
        <dbReference type="ARBA" id="ARBA00004123"/>
    </source>
</evidence>
<evidence type="ECO:0000256" key="7">
    <source>
        <dbReference type="SAM" id="Coils"/>
    </source>
</evidence>
<evidence type="ECO:0000256" key="6">
    <source>
        <dbReference type="RuleBase" id="RU367028"/>
    </source>
</evidence>
<dbReference type="InterPro" id="IPR038933">
    <property type="entry name" value="Ovate"/>
</dbReference>
<keyword evidence="2 6" id="KW-0678">Repressor</keyword>
<keyword evidence="5 6" id="KW-0539">Nucleus</keyword>